<reference evidence="1" key="1">
    <citation type="journal article" date="2014" name="Front. Microbiol.">
        <title>High frequency of phylogenetically diverse reductive dehalogenase-homologous genes in deep subseafloor sedimentary metagenomes.</title>
        <authorList>
            <person name="Kawai M."/>
            <person name="Futagami T."/>
            <person name="Toyoda A."/>
            <person name="Takaki Y."/>
            <person name="Nishi S."/>
            <person name="Hori S."/>
            <person name="Arai W."/>
            <person name="Tsubouchi T."/>
            <person name="Morono Y."/>
            <person name="Uchiyama I."/>
            <person name="Ito T."/>
            <person name="Fujiyama A."/>
            <person name="Inagaki F."/>
            <person name="Takami H."/>
        </authorList>
    </citation>
    <scope>NUCLEOTIDE SEQUENCE</scope>
    <source>
        <strain evidence="1">Expedition CK06-06</strain>
    </source>
</reference>
<name>X1TBN8_9ZZZZ</name>
<dbReference type="AlphaFoldDB" id="X1TBN8"/>
<protein>
    <submittedName>
        <fullName evidence="1">Uncharacterized protein</fullName>
    </submittedName>
</protein>
<evidence type="ECO:0000313" key="1">
    <source>
        <dbReference type="EMBL" id="GAJ02758.1"/>
    </source>
</evidence>
<proteinExistence type="predicted"/>
<sequence length="101" mass="11811">PLWAAQHIYKVTINYLASRNAYPKGRARSILKTHGQLYYGDYTFPDPPGEWRAQDYELNPYTNEKWTKDELLALQAGISIDVQGWPGDFMCDRIYGEIYYL</sequence>
<organism evidence="1">
    <name type="scientific">marine sediment metagenome</name>
    <dbReference type="NCBI Taxonomy" id="412755"/>
    <lineage>
        <taxon>unclassified sequences</taxon>
        <taxon>metagenomes</taxon>
        <taxon>ecological metagenomes</taxon>
    </lineage>
</organism>
<gene>
    <name evidence="1" type="ORF">S12H4_53307</name>
</gene>
<accession>X1TBN8</accession>
<comment type="caution">
    <text evidence="1">The sequence shown here is derived from an EMBL/GenBank/DDBJ whole genome shotgun (WGS) entry which is preliminary data.</text>
</comment>
<feature type="non-terminal residue" evidence="1">
    <location>
        <position position="1"/>
    </location>
</feature>
<dbReference type="EMBL" id="BARW01033922">
    <property type="protein sequence ID" value="GAJ02758.1"/>
    <property type="molecule type" value="Genomic_DNA"/>
</dbReference>